<dbReference type="RefSeq" id="XP_022754762.1">
    <property type="nucleotide sequence ID" value="XM_022899027.1"/>
</dbReference>
<dbReference type="GO" id="GO:0005506">
    <property type="term" value="F:iron ion binding"/>
    <property type="evidence" value="ECO:0007669"/>
    <property type="project" value="InterPro"/>
</dbReference>
<dbReference type="GO" id="GO:0016705">
    <property type="term" value="F:oxidoreductase activity, acting on paired donors, with incorporation or reduction of molecular oxygen"/>
    <property type="evidence" value="ECO:0007669"/>
    <property type="project" value="InterPro"/>
</dbReference>
<keyword evidence="1" id="KW-0408">Iron</keyword>
<accession>A0A6P5ZQC3</accession>
<dbReference type="KEGG" id="dzi:111303028"/>
<dbReference type="AlphaFoldDB" id="A0A6P5ZQC3"/>
<name>A0A6P5ZQC3_DURZI</name>
<keyword evidence="1" id="KW-0349">Heme</keyword>
<dbReference type="PANTHER" id="PTHR47951">
    <property type="entry name" value="OS08G0547900 PROTEIN"/>
    <property type="match status" value="1"/>
</dbReference>
<keyword evidence="2" id="KW-1185">Reference proteome</keyword>
<dbReference type="InterPro" id="IPR036396">
    <property type="entry name" value="Cyt_P450_sf"/>
</dbReference>
<proteinExistence type="predicted"/>
<dbReference type="PRINTS" id="PR00463">
    <property type="entry name" value="EP450I"/>
</dbReference>
<dbReference type="PANTHER" id="PTHR47951:SF8">
    <property type="entry name" value="CYTOCHROME P450 93A2-LIKE"/>
    <property type="match status" value="1"/>
</dbReference>
<dbReference type="GO" id="GO:0020037">
    <property type="term" value="F:heme binding"/>
    <property type="evidence" value="ECO:0007669"/>
    <property type="project" value="InterPro"/>
</dbReference>
<sequence length="181" mass="20535">MSNLYDKVAVIACEELETVVGNQNIVEESHLPRLLYLEAVAKETLRIHPAAPLLVPHMPSKTCVVAGYTIPKHSRVAWATQRDPEFWEGPLEFEPERFLKDTEKGNYVGNNFHFFPIGSGRRTCVGIPLAEKMVAYVLAVLVYSFEWELPDIKEKLRFVLSKVESLAAIPIARLSIPQLYR</sequence>
<gene>
    <name evidence="3" type="primary">LOC111303028</name>
</gene>
<evidence type="ECO:0000313" key="3">
    <source>
        <dbReference type="RefSeq" id="XP_022754762.1"/>
    </source>
</evidence>
<dbReference type="Pfam" id="PF00067">
    <property type="entry name" value="p450"/>
    <property type="match status" value="1"/>
</dbReference>
<evidence type="ECO:0000313" key="2">
    <source>
        <dbReference type="Proteomes" id="UP000515121"/>
    </source>
</evidence>
<keyword evidence="1" id="KW-0479">Metal-binding</keyword>
<protein>
    <submittedName>
        <fullName evidence="3">Cytochrome P450 76C4-like</fullName>
    </submittedName>
</protein>
<evidence type="ECO:0000256" key="1">
    <source>
        <dbReference type="PIRSR" id="PIRSR602401-1"/>
    </source>
</evidence>
<organism evidence="2 3">
    <name type="scientific">Durio zibethinus</name>
    <name type="common">Durian</name>
    <dbReference type="NCBI Taxonomy" id="66656"/>
    <lineage>
        <taxon>Eukaryota</taxon>
        <taxon>Viridiplantae</taxon>
        <taxon>Streptophyta</taxon>
        <taxon>Embryophyta</taxon>
        <taxon>Tracheophyta</taxon>
        <taxon>Spermatophyta</taxon>
        <taxon>Magnoliopsida</taxon>
        <taxon>eudicotyledons</taxon>
        <taxon>Gunneridae</taxon>
        <taxon>Pentapetalae</taxon>
        <taxon>rosids</taxon>
        <taxon>malvids</taxon>
        <taxon>Malvales</taxon>
        <taxon>Malvaceae</taxon>
        <taxon>Helicteroideae</taxon>
        <taxon>Durio</taxon>
    </lineage>
</organism>
<dbReference type="OrthoDB" id="975662at2759"/>
<dbReference type="InterPro" id="IPR002401">
    <property type="entry name" value="Cyt_P450_E_grp-I"/>
</dbReference>
<dbReference type="SUPFAM" id="SSF48264">
    <property type="entry name" value="Cytochrome P450"/>
    <property type="match status" value="1"/>
</dbReference>
<dbReference type="InterPro" id="IPR001128">
    <property type="entry name" value="Cyt_P450"/>
</dbReference>
<feature type="binding site" description="axial binding residue" evidence="1">
    <location>
        <position position="124"/>
    </location>
    <ligand>
        <name>heme</name>
        <dbReference type="ChEBI" id="CHEBI:30413"/>
    </ligand>
    <ligandPart>
        <name>Fe</name>
        <dbReference type="ChEBI" id="CHEBI:18248"/>
    </ligandPart>
</feature>
<reference evidence="3" key="1">
    <citation type="submission" date="2025-08" db="UniProtKB">
        <authorList>
            <consortium name="RefSeq"/>
        </authorList>
    </citation>
    <scope>IDENTIFICATION</scope>
    <source>
        <tissue evidence="3">Fruit stalk</tissue>
    </source>
</reference>
<dbReference type="Proteomes" id="UP000515121">
    <property type="component" value="Unplaced"/>
</dbReference>
<dbReference type="GO" id="GO:0004497">
    <property type="term" value="F:monooxygenase activity"/>
    <property type="evidence" value="ECO:0007669"/>
    <property type="project" value="InterPro"/>
</dbReference>
<dbReference type="GeneID" id="111303028"/>
<comment type="cofactor">
    <cofactor evidence="1">
        <name>heme</name>
        <dbReference type="ChEBI" id="CHEBI:30413"/>
    </cofactor>
</comment>
<dbReference type="Gene3D" id="1.10.630.10">
    <property type="entry name" value="Cytochrome P450"/>
    <property type="match status" value="1"/>
</dbReference>